<name>A0A1X2I9C7_9FUNG</name>
<dbReference type="EMBL" id="MCGE01000022">
    <property type="protein sequence ID" value="ORZ11188.1"/>
    <property type="molecule type" value="Genomic_DNA"/>
</dbReference>
<keyword evidence="3" id="KW-1185">Reference proteome</keyword>
<organism evidence="2 3">
    <name type="scientific">Absidia repens</name>
    <dbReference type="NCBI Taxonomy" id="90262"/>
    <lineage>
        <taxon>Eukaryota</taxon>
        <taxon>Fungi</taxon>
        <taxon>Fungi incertae sedis</taxon>
        <taxon>Mucoromycota</taxon>
        <taxon>Mucoromycotina</taxon>
        <taxon>Mucoromycetes</taxon>
        <taxon>Mucorales</taxon>
        <taxon>Cunninghamellaceae</taxon>
        <taxon>Absidia</taxon>
    </lineage>
</organism>
<comment type="caution">
    <text evidence="2">The sequence shown here is derived from an EMBL/GenBank/DDBJ whole genome shotgun (WGS) entry which is preliminary data.</text>
</comment>
<dbReference type="AlphaFoldDB" id="A0A1X2I9C7"/>
<dbReference type="SUPFAM" id="SSF52047">
    <property type="entry name" value="RNI-like"/>
    <property type="match status" value="1"/>
</dbReference>
<dbReference type="Gene3D" id="3.80.10.10">
    <property type="entry name" value="Ribonuclease Inhibitor"/>
    <property type="match status" value="1"/>
</dbReference>
<dbReference type="STRING" id="90262.A0A1X2I9C7"/>
<evidence type="ECO:0008006" key="4">
    <source>
        <dbReference type="Google" id="ProtNLM"/>
    </source>
</evidence>
<reference evidence="2 3" key="1">
    <citation type="submission" date="2016-07" db="EMBL/GenBank/DDBJ databases">
        <title>Pervasive Adenine N6-methylation of Active Genes in Fungi.</title>
        <authorList>
            <consortium name="DOE Joint Genome Institute"/>
            <person name="Mondo S.J."/>
            <person name="Dannebaum R.O."/>
            <person name="Kuo R.C."/>
            <person name="Labutti K."/>
            <person name="Haridas S."/>
            <person name="Kuo A."/>
            <person name="Salamov A."/>
            <person name="Ahrendt S.R."/>
            <person name="Lipzen A."/>
            <person name="Sullivan W."/>
            <person name="Andreopoulos W.B."/>
            <person name="Clum A."/>
            <person name="Lindquist E."/>
            <person name="Daum C."/>
            <person name="Ramamoorthy G.K."/>
            <person name="Gryganskyi A."/>
            <person name="Culley D."/>
            <person name="Magnuson J.K."/>
            <person name="James T.Y."/>
            <person name="O'Malley M.A."/>
            <person name="Stajich J.E."/>
            <person name="Spatafora J.W."/>
            <person name="Visel A."/>
            <person name="Grigoriev I.V."/>
        </authorList>
    </citation>
    <scope>NUCLEOTIDE SEQUENCE [LARGE SCALE GENOMIC DNA]</scope>
    <source>
        <strain evidence="2 3">NRRL 1336</strain>
    </source>
</reference>
<protein>
    <recommendedName>
        <fullName evidence="4">F-box domain-containing protein</fullName>
    </recommendedName>
</protein>
<dbReference type="OrthoDB" id="9994419at2759"/>
<accession>A0A1X2I9C7</accession>
<dbReference type="InterPro" id="IPR032675">
    <property type="entry name" value="LRR_dom_sf"/>
</dbReference>
<sequence length="505" mass="57224">MQSLTTELIDRITSFCHTTQEKARLGRVNRRYYYASRRRLFNKVTITSPQQYKSFINHLELFQQTDVLRFVRTLDLSSYTVRGSGWTEHQAKTTVVAADLARWISLCRFLQQLVIGDELMYVFVEPDVMRAIFTTDHPFLQVIDFTGFCDQKVTQAMADLFQQQQQQTCNKKIDNDNNGVGLESPLLVSTTLGQQQYSVSDLADATDGLDRMDVHEWKMPPRLTQLSFHLCMALSPSLFFAPFFERLASNGNTITRLDLAYTPITNQVFTHVQPSSLTHLNLQGCRGIHCCSGNETNMARFLRQCTNLVELNLNMHFNGVAMGNQFCGSCLAGFLRRDVGNMHQLSVLDLGGQAHLTDDLLNSIPTSTLSKLHYFSVAYSQAVTLDGSMTGLLDKMHQLEYLNVTRTSINASPRLLSLLLSHCSSNSNTGQLQVVEVDGTKSVSPNQPQQQQSPSGKNEWCFSQQGRRGYYARPGVDPRFKYSQKLLLLDEQPQSPMMKYWSFSH</sequence>
<proteinExistence type="predicted"/>
<dbReference type="Proteomes" id="UP000193560">
    <property type="component" value="Unassembled WGS sequence"/>
</dbReference>
<evidence type="ECO:0000313" key="3">
    <source>
        <dbReference type="Proteomes" id="UP000193560"/>
    </source>
</evidence>
<feature type="compositionally biased region" description="Low complexity" evidence="1">
    <location>
        <begin position="444"/>
        <end position="455"/>
    </location>
</feature>
<feature type="region of interest" description="Disordered" evidence="1">
    <location>
        <begin position="440"/>
        <end position="459"/>
    </location>
</feature>
<gene>
    <name evidence="2" type="ORF">BCR42DRAFT_421730</name>
</gene>
<evidence type="ECO:0000313" key="2">
    <source>
        <dbReference type="EMBL" id="ORZ11188.1"/>
    </source>
</evidence>
<evidence type="ECO:0000256" key="1">
    <source>
        <dbReference type="SAM" id="MobiDB-lite"/>
    </source>
</evidence>